<proteinExistence type="inferred from homology"/>
<dbReference type="SUPFAM" id="SSF50494">
    <property type="entry name" value="Trypsin-like serine proteases"/>
    <property type="match status" value="1"/>
</dbReference>
<name>A0ABM3JNU1_BACDO</name>
<evidence type="ECO:0000256" key="4">
    <source>
        <dbReference type="ARBA" id="ARBA00022825"/>
    </source>
</evidence>
<dbReference type="InterPro" id="IPR043504">
    <property type="entry name" value="Peptidase_S1_PA_chymotrypsin"/>
</dbReference>
<dbReference type="InterPro" id="IPR050430">
    <property type="entry name" value="Peptidase_S1"/>
</dbReference>
<gene>
    <name evidence="9" type="primary">LOC105227477</name>
</gene>
<dbReference type="InterPro" id="IPR001254">
    <property type="entry name" value="Trypsin_dom"/>
</dbReference>
<accession>A0ABM3JNU1</accession>
<evidence type="ECO:0000256" key="3">
    <source>
        <dbReference type="ARBA" id="ARBA00022801"/>
    </source>
</evidence>
<dbReference type="PANTHER" id="PTHR24276">
    <property type="entry name" value="POLYSERASE-RELATED"/>
    <property type="match status" value="1"/>
</dbReference>
<dbReference type="GeneID" id="105227477"/>
<organism evidence="8 9">
    <name type="scientific">Bactrocera dorsalis</name>
    <name type="common">Oriental fruit fly</name>
    <name type="synonym">Dacus dorsalis</name>
    <dbReference type="NCBI Taxonomy" id="27457"/>
    <lineage>
        <taxon>Eukaryota</taxon>
        <taxon>Metazoa</taxon>
        <taxon>Ecdysozoa</taxon>
        <taxon>Arthropoda</taxon>
        <taxon>Hexapoda</taxon>
        <taxon>Insecta</taxon>
        <taxon>Pterygota</taxon>
        <taxon>Neoptera</taxon>
        <taxon>Endopterygota</taxon>
        <taxon>Diptera</taxon>
        <taxon>Brachycera</taxon>
        <taxon>Muscomorpha</taxon>
        <taxon>Tephritoidea</taxon>
        <taxon>Tephritidae</taxon>
        <taxon>Bactrocera</taxon>
        <taxon>Bactrocera</taxon>
    </lineage>
</organism>
<evidence type="ECO:0000256" key="1">
    <source>
        <dbReference type="ARBA" id="ARBA00007664"/>
    </source>
</evidence>
<evidence type="ECO:0000256" key="6">
    <source>
        <dbReference type="SAM" id="SignalP"/>
    </source>
</evidence>
<dbReference type="InterPro" id="IPR009003">
    <property type="entry name" value="Peptidase_S1_PA"/>
</dbReference>
<evidence type="ECO:0000313" key="8">
    <source>
        <dbReference type="Proteomes" id="UP001652620"/>
    </source>
</evidence>
<dbReference type="Gene3D" id="2.40.10.10">
    <property type="entry name" value="Trypsin-like serine proteases"/>
    <property type="match status" value="1"/>
</dbReference>
<dbReference type="InterPro" id="IPR001314">
    <property type="entry name" value="Peptidase_S1A"/>
</dbReference>
<evidence type="ECO:0000313" key="9">
    <source>
        <dbReference type="RefSeq" id="XP_049310885.1"/>
    </source>
</evidence>
<evidence type="ECO:0000259" key="7">
    <source>
        <dbReference type="PROSITE" id="PS50240"/>
    </source>
</evidence>
<keyword evidence="2 9" id="KW-0645">Protease</keyword>
<keyword evidence="5" id="KW-1015">Disulfide bond</keyword>
<dbReference type="PANTHER" id="PTHR24276:SF91">
    <property type="entry name" value="AT26814P-RELATED"/>
    <property type="match status" value="1"/>
</dbReference>
<evidence type="ECO:0000256" key="5">
    <source>
        <dbReference type="ARBA" id="ARBA00023157"/>
    </source>
</evidence>
<dbReference type="GO" id="GO:0008233">
    <property type="term" value="F:peptidase activity"/>
    <property type="evidence" value="ECO:0007669"/>
    <property type="project" value="UniProtKB-KW"/>
</dbReference>
<sequence length="254" mass="27536">MDYRSFFAKFFIVFCLVAKATQNDDGSAEHKPSLRILNGQVAAAGQFPYQVSVRLNREHICGGALLSANFVLTAAHCVYNIDNNILGVQAGTVGRTNSGDFRTVSNVIIHPQYGFDNDIALLELKTPFDYSDVIKPIAVTSWEVPAGETVVVSGWGRIYEGGPLSDQLLYTRSLKTLKNEECAKADGTLNPSILCLNSPQSRGFCEGDDGGPAVYKNILIGIASYITKGCGSITKGGFTNVSFYKYWIQAIING</sequence>
<dbReference type="Pfam" id="PF00089">
    <property type="entry name" value="Trypsin"/>
    <property type="match status" value="1"/>
</dbReference>
<dbReference type="PRINTS" id="PR00722">
    <property type="entry name" value="CHYMOTRYPSIN"/>
</dbReference>
<dbReference type="RefSeq" id="XP_049310885.1">
    <property type="nucleotide sequence ID" value="XM_049454928.1"/>
</dbReference>
<dbReference type="PROSITE" id="PS00134">
    <property type="entry name" value="TRYPSIN_HIS"/>
    <property type="match status" value="1"/>
</dbReference>
<keyword evidence="8" id="KW-1185">Reference proteome</keyword>
<dbReference type="CDD" id="cd00190">
    <property type="entry name" value="Tryp_SPc"/>
    <property type="match status" value="1"/>
</dbReference>
<comment type="similarity">
    <text evidence="1">Belongs to the peptidase S1 family.</text>
</comment>
<protein>
    <submittedName>
        <fullName evidence="9">Serine protease SP24D isoform X3</fullName>
    </submittedName>
</protein>
<dbReference type="SMART" id="SM00020">
    <property type="entry name" value="Tryp_SPc"/>
    <property type="match status" value="1"/>
</dbReference>
<feature type="domain" description="Peptidase S1" evidence="7">
    <location>
        <begin position="36"/>
        <end position="253"/>
    </location>
</feature>
<dbReference type="InterPro" id="IPR018114">
    <property type="entry name" value="TRYPSIN_HIS"/>
</dbReference>
<evidence type="ECO:0000256" key="2">
    <source>
        <dbReference type="ARBA" id="ARBA00022670"/>
    </source>
</evidence>
<feature type="chain" id="PRO_5045430223" evidence="6">
    <location>
        <begin position="23"/>
        <end position="254"/>
    </location>
</feature>
<dbReference type="PROSITE" id="PS50240">
    <property type="entry name" value="TRYPSIN_DOM"/>
    <property type="match status" value="1"/>
</dbReference>
<feature type="signal peptide" evidence="6">
    <location>
        <begin position="1"/>
        <end position="22"/>
    </location>
</feature>
<reference evidence="9" key="1">
    <citation type="submission" date="2025-08" db="UniProtKB">
        <authorList>
            <consortium name="RefSeq"/>
        </authorList>
    </citation>
    <scope>IDENTIFICATION</scope>
    <source>
        <tissue evidence="9">Adult</tissue>
    </source>
</reference>
<keyword evidence="6" id="KW-0732">Signal</keyword>
<keyword evidence="3" id="KW-0378">Hydrolase</keyword>
<dbReference type="Proteomes" id="UP001652620">
    <property type="component" value="Chromosome 4"/>
</dbReference>
<keyword evidence="4" id="KW-0720">Serine protease</keyword>
<dbReference type="GO" id="GO:0006508">
    <property type="term" value="P:proteolysis"/>
    <property type="evidence" value="ECO:0007669"/>
    <property type="project" value="UniProtKB-KW"/>
</dbReference>